<keyword evidence="3" id="KW-1185">Reference proteome</keyword>
<protein>
    <submittedName>
        <fullName evidence="2">NF038132 family protein</fullName>
    </submittedName>
</protein>
<reference evidence="2 3" key="1">
    <citation type="submission" date="2024-02" db="EMBL/GenBank/DDBJ databases">
        <title>New thermophilic sulfur-oxidizing bacteria from a hot springs of the Uzon caldera (Kamchatka, Russia).</title>
        <authorList>
            <person name="Dukat A.M."/>
            <person name="Elcheninov A.G."/>
            <person name="Frolov E.N."/>
        </authorList>
    </citation>
    <scope>NUCLEOTIDE SEQUENCE [LARGE SCALE GENOMIC DNA]</scope>
    <source>
        <strain evidence="2 3">AK1</strain>
    </source>
</reference>
<dbReference type="NCBIfam" id="NF038132">
    <property type="entry name" value="PEP_NF038132"/>
    <property type="match status" value="1"/>
</dbReference>
<dbReference type="InterPro" id="IPR013424">
    <property type="entry name" value="Ice-binding_C"/>
</dbReference>
<comment type="caution">
    <text evidence="2">The sequence shown here is derived from an EMBL/GenBank/DDBJ whole genome shotgun (WGS) entry which is preliminary data.</text>
</comment>
<evidence type="ECO:0000259" key="1">
    <source>
        <dbReference type="Pfam" id="PF07589"/>
    </source>
</evidence>
<sequence>MNIGLKPSSWTRRLNLIGVMVGLGWAGASLAAPLPAGWTCVGNCGTNTSADGVVSLPPGFGSYQWISTNGGPGGVGTLPVGATGQETNGSFAQTPAFSANSGDTLTFYFNYITSDGAEYTEYAWAGLYQGTNTFDSLLFTARTTPSGNTVPGFGLPGLGAGVTLTPPSTPIIAGAPTFSPLGGSSGTCYDVGCGYTDWIKMTYTFPTSGTYSIGFGVTNALDQAFQSAFAFAGLSLNEKPIGQSVPEPASLALMGLGLAGLAALRRRKPA</sequence>
<evidence type="ECO:0000313" key="3">
    <source>
        <dbReference type="Proteomes" id="UP001482231"/>
    </source>
</evidence>
<accession>A0ABV0EDE0</accession>
<dbReference type="NCBIfam" id="TIGR02595">
    <property type="entry name" value="PEP_CTERM"/>
    <property type="match status" value="1"/>
</dbReference>
<dbReference type="RefSeq" id="WP_347307788.1">
    <property type="nucleotide sequence ID" value="NZ_JBAJEX010000003.1"/>
</dbReference>
<proteinExistence type="predicted"/>
<evidence type="ECO:0000313" key="2">
    <source>
        <dbReference type="EMBL" id="MEO1766680.1"/>
    </source>
</evidence>
<gene>
    <name evidence="2" type="ORF">V6E02_05590</name>
</gene>
<feature type="domain" description="Ice-binding protein C-terminal" evidence="1">
    <location>
        <begin position="244"/>
        <end position="267"/>
    </location>
</feature>
<dbReference type="Proteomes" id="UP001482231">
    <property type="component" value="Unassembled WGS sequence"/>
</dbReference>
<dbReference type="Pfam" id="PF07589">
    <property type="entry name" value="PEP-CTERM"/>
    <property type="match status" value="1"/>
</dbReference>
<name>A0ABV0EDE0_9BURK</name>
<dbReference type="EMBL" id="JBAJEX010000003">
    <property type="protein sequence ID" value="MEO1766680.1"/>
    <property type="molecule type" value="Genomic_DNA"/>
</dbReference>
<organism evidence="2 3">
    <name type="scientific">Thiobacter aerophilum</name>
    <dbReference type="NCBI Taxonomy" id="3121275"/>
    <lineage>
        <taxon>Bacteria</taxon>
        <taxon>Pseudomonadati</taxon>
        <taxon>Pseudomonadota</taxon>
        <taxon>Betaproteobacteria</taxon>
        <taxon>Burkholderiales</taxon>
        <taxon>Thiobacteraceae</taxon>
        <taxon>Thiobacter</taxon>
    </lineage>
</organism>